<dbReference type="CDD" id="cd17503">
    <property type="entry name" value="MFS_LmrB_MDR_like"/>
    <property type="match status" value="1"/>
</dbReference>
<organism evidence="9 10">
    <name type="scientific">Actinomadura syzygii</name>
    <dbReference type="NCBI Taxonomy" id="1427538"/>
    <lineage>
        <taxon>Bacteria</taxon>
        <taxon>Bacillati</taxon>
        <taxon>Actinomycetota</taxon>
        <taxon>Actinomycetes</taxon>
        <taxon>Streptosporangiales</taxon>
        <taxon>Thermomonosporaceae</taxon>
        <taxon>Actinomadura</taxon>
    </lineage>
</organism>
<evidence type="ECO:0000256" key="6">
    <source>
        <dbReference type="ARBA" id="ARBA00023136"/>
    </source>
</evidence>
<dbReference type="PROSITE" id="PS50850">
    <property type="entry name" value="MFS"/>
    <property type="match status" value="1"/>
</dbReference>
<feature type="transmembrane region" description="Helical" evidence="7">
    <location>
        <begin position="255"/>
        <end position="277"/>
    </location>
</feature>
<comment type="caution">
    <text evidence="9">The sequence shown here is derived from an EMBL/GenBank/DDBJ whole genome shotgun (WGS) entry which is preliminary data.</text>
</comment>
<feature type="transmembrane region" description="Helical" evidence="7">
    <location>
        <begin position="395"/>
        <end position="413"/>
    </location>
</feature>
<dbReference type="NCBIfam" id="TIGR00711">
    <property type="entry name" value="efflux_EmrB"/>
    <property type="match status" value="1"/>
</dbReference>
<evidence type="ECO:0000256" key="4">
    <source>
        <dbReference type="ARBA" id="ARBA00022692"/>
    </source>
</evidence>
<feature type="transmembrane region" description="Helical" evidence="7">
    <location>
        <begin position="289"/>
        <end position="308"/>
    </location>
</feature>
<dbReference type="GO" id="GO:0022857">
    <property type="term" value="F:transmembrane transporter activity"/>
    <property type="evidence" value="ECO:0007669"/>
    <property type="project" value="InterPro"/>
</dbReference>
<feature type="transmembrane region" description="Helical" evidence="7">
    <location>
        <begin position="320"/>
        <end position="338"/>
    </location>
</feature>
<dbReference type="InterPro" id="IPR036259">
    <property type="entry name" value="MFS_trans_sf"/>
</dbReference>
<feature type="transmembrane region" description="Helical" evidence="7">
    <location>
        <begin position="169"/>
        <end position="188"/>
    </location>
</feature>
<proteinExistence type="predicted"/>
<keyword evidence="5 7" id="KW-1133">Transmembrane helix</keyword>
<evidence type="ECO:0000313" key="9">
    <source>
        <dbReference type="EMBL" id="TYC14663.1"/>
    </source>
</evidence>
<dbReference type="Pfam" id="PF07690">
    <property type="entry name" value="MFS_1"/>
    <property type="match status" value="1"/>
</dbReference>
<feature type="transmembrane region" description="Helical" evidence="7">
    <location>
        <begin position="492"/>
        <end position="513"/>
    </location>
</feature>
<keyword evidence="3" id="KW-1003">Cell membrane</keyword>
<dbReference type="OrthoDB" id="9812221at2"/>
<dbReference type="Gene3D" id="1.20.1720.10">
    <property type="entry name" value="Multidrug resistance protein D"/>
    <property type="match status" value="1"/>
</dbReference>
<feature type="transmembrane region" description="Helical" evidence="7">
    <location>
        <begin position="138"/>
        <end position="157"/>
    </location>
</feature>
<accession>A0A5D0UAL5</accession>
<keyword evidence="2" id="KW-0813">Transport</keyword>
<evidence type="ECO:0000256" key="3">
    <source>
        <dbReference type="ARBA" id="ARBA00022475"/>
    </source>
</evidence>
<feature type="transmembrane region" description="Helical" evidence="7">
    <location>
        <begin position="227"/>
        <end position="249"/>
    </location>
</feature>
<dbReference type="InterPro" id="IPR011701">
    <property type="entry name" value="MFS"/>
</dbReference>
<dbReference type="PANTHER" id="PTHR23501">
    <property type="entry name" value="MAJOR FACILITATOR SUPERFAMILY"/>
    <property type="match status" value="1"/>
</dbReference>
<evidence type="ECO:0000256" key="2">
    <source>
        <dbReference type="ARBA" id="ARBA00022448"/>
    </source>
</evidence>
<protein>
    <submittedName>
        <fullName evidence="9">Multidrug efflux MFS transporter</fullName>
    </submittedName>
</protein>
<dbReference type="EMBL" id="VSFF01000006">
    <property type="protein sequence ID" value="TYC14663.1"/>
    <property type="molecule type" value="Genomic_DNA"/>
</dbReference>
<feature type="domain" description="Major facilitator superfamily (MFS) profile" evidence="8">
    <location>
        <begin position="103"/>
        <end position="569"/>
    </location>
</feature>
<dbReference type="InterPro" id="IPR004638">
    <property type="entry name" value="EmrB-like"/>
</dbReference>
<dbReference type="SUPFAM" id="SSF103473">
    <property type="entry name" value="MFS general substrate transporter"/>
    <property type="match status" value="1"/>
</dbReference>
<feature type="transmembrane region" description="Helical" evidence="7">
    <location>
        <begin position="546"/>
        <end position="564"/>
    </location>
</feature>
<evidence type="ECO:0000313" key="10">
    <source>
        <dbReference type="Proteomes" id="UP000322634"/>
    </source>
</evidence>
<dbReference type="AlphaFoldDB" id="A0A5D0UAL5"/>
<dbReference type="Proteomes" id="UP000322634">
    <property type="component" value="Unassembled WGS sequence"/>
</dbReference>
<feature type="transmembrane region" description="Helical" evidence="7">
    <location>
        <begin position="103"/>
        <end position="126"/>
    </location>
</feature>
<evidence type="ECO:0000259" key="8">
    <source>
        <dbReference type="PROSITE" id="PS50850"/>
    </source>
</evidence>
<comment type="subcellular location">
    <subcellularLocation>
        <location evidence="1">Cell membrane</location>
        <topology evidence="1">Multi-pass membrane protein</topology>
    </subcellularLocation>
</comment>
<evidence type="ECO:0000256" key="5">
    <source>
        <dbReference type="ARBA" id="ARBA00022989"/>
    </source>
</evidence>
<dbReference type="Gene3D" id="1.20.1250.20">
    <property type="entry name" value="MFS general substrate transporter like domains"/>
    <property type="match status" value="1"/>
</dbReference>
<keyword evidence="4 7" id="KW-0812">Transmembrane</keyword>
<feature type="transmembrane region" description="Helical" evidence="7">
    <location>
        <begin position="449"/>
        <end position="471"/>
    </location>
</feature>
<name>A0A5D0UAL5_9ACTN</name>
<dbReference type="InterPro" id="IPR020846">
    <property type="entry name" value="MFS_dom"/>
</dbReference>
<dbReference type="GO" id="GO:0005886">
    <property type="term" value="C:plasma membrane"/>
    <property type="evidence" value="ECO:0007669"/>
    <property type="project" value="UniProtKB-SubCell"/>
</dbReference>
<feature type="transmembrane region" description="Helical" evidence="7">
    <location>
        <begin position="359"/>
        <end position="383"/>
    </location>
</feature>
<sequence>MRRIDTASRPSASAMLTAVSMIASRVSFGRRPPRGRVHTSPDLETSAISEIVTDTPYGYGVRTARYGVRLNRYGVRTRGDRMTTTEDEAPATKENIDPHLRNLAIVVLLGAIMTVLDSTIVNVAVTTLGKDFDTSLSTIQWVVTGYTLALSMAIPMTGWSVQRFGTRTMWVFSLLLFITGSLLCGLAWSLPSLVAFRVLQGLGGGMLMPVGQMMLVREAGPSRMGRVMSIVSVPAMLGPVLGPLLGGVIVDNLSWRWMFFVNIPFCAVALLAALRMLPRDTERSKDARLDVLGMLLLSPGLAALVYGLSEAGNGASLSGPRFLCGVVGGGLLVVAFFVHALRSGDRALIDLRRVSTRAFAGATGGFFLYSGAIFGVMILIPLFAGIVRGESALDAGWLLAPLGLGAMITMAVSGRLADKFGGRSFAIGGVLLVLIGIMGLTTLDPDTGSKLIMACMLLVGLGHGLITPCLMALCYQGLPREAVPAATTGANILVRVGSSLGTAVAAIILQIAIRGEIPGASGNLAEAAAQHTAETPTLLTNAFTETFWWVAGVMLLSLLPIFAIPRRPKEVPVTST</sequence>
<reference evidence="9 10" key="1">
    <citation type="submission" date="2019-08" db="EMBL/GenBank/DDBJ databases">
        <title>Actinomadura sp. nov. CYP1-5 isolated from mountain soil.</title>
        <authorList>
            <person name="Songsumanus A."/>
            <person name="Kuncharoen N."/>
            <person name="Kudo T."/>
            <person name="Yuki M."/>
            <person name="Igarashi Y."/>
            <person name="Tanasupawat S."/>
        </authorList>
    </citation>
    <scope>NUCLEOTIDE SEQUENCE [LARGE SCALE GENOMIC DNA]</scope>
    <source>
        <strain evidence="9 10">GKU157</strain>
    </source>
</reference>
<evidence type="ECO:0000256" key="7">
    <source>
        <dbReference type="SAM" id="Phobius"/>
    </source>
</evidence>
<keyword evidence="10" id="KW-1185">Reference proteome</keyword>
<feature type="transmembrane region" description="Helical" evidence="7">
    <location>
        <begin position="425"/>
        <end position="443"/>
    </location>
</feature>
<evidence type="ECO:0000256" key="1">
    <source>
        <dbReference type="ARBA" id="ARBA00004651"/>
    </source>
</evidence>
<dbReference type="PANTHER" id="PTHR23501:SF1">
    <property type="entry name" value="TRANSPORT PROTEIN HSRA-RELATED"/>
    <property type="match status" value="1"/>
</dbReference>
<keyword evidence="6 7" id="KW-0472">Membrane</keyword>
<gene>
    <name evidence="9" type="ORF">FXF65_17700</name>
</gene>
<feature type="transmembrane region" description="Helical" evidence="7">
    <location>
        <begin position="194"/>
        <end position="215"/>
    </location>
</feature>